<dbReference type="Gene3D" id="1.20.120.450">
    <property type="entry name" value="dinb family like domain"/>
    <property type="match status" value="1"/>
</dbReference>
<feature type="domain" description="Mycothiol-dependent maleylpyruvate isomerase metal-binding" evidence="1">
    <location>
        <begin position="17"/>
        <end position="159"/>
    </location>
</feature>
<protein>
    <recommendedName>
        <fullName evidence="1">Mycothiol-dependent maleylpyruvate isomerase metal-binding domain-containing protein</fullName>
    </recommendedName>
</protein>
<dbReference type="Pfam" id="PF11716">
    <property type="entry name" value="MDMPI_N"/>
    <property type="match status" value="1"/>
</dbReference>
<dbReference type="EMBL" id="BOMB01000029">
    <property type="protein sequence ID" value="GID14120.1"/>
    <property type="molecule type" value="Genomic_DNA"/>
</dbReference>
<dbReference type="Proteomes" id="UP000612808">
    <property type="component" value="Unassembled WGS sequence"/>
</dbReference>
<dbReference type="SUPFAM" id="SSF109854">
    <property type="entry name" value="DinB/YfiT-like putative metalloenzymes"/>
    <property type="match status" value="1"/>
</dbReference>
<reference evidence="2" key="1">
    <citation type="submission" date="2021-01" db="EMBL/GenBank/DDBJ databases">
        <title>Whole genome shotgun sequence of Actinocatenispora rupis NBRC 107355.</title>
        <authorList>
            <person name="Komaki H."/>
            <person name="Tamura T."/>
        </authorList>
    </citation>
    <scope>NUCLEOTIDE SEQUENCE</scope>
    <source>
        <strain evidence="2">NBRC 107355</strain>
    </source>
</reference>
<comment type="caution">
    <text evidence="2">The sequence shown here is derived from an EMBL/GenBank/DDBJ whole genome shotgun (WGS) entry which is preliminary data.</text>
</comment>
<keyword evidence="3" id="KW-1185">Reference proteome</keyword>
<accession>A0A8J3NEP0</accession>
<evidence type="ECO:0000259" key="1">
    <source>
        <dbReference type="Pfam" id="PF11716"/>
    </source>
</evidence>
<dbReference type="GO" id="GO:0046872">
    <property type="term" value="F:metal ion binding"/>
    <property type="evidence" value="ECO:0007669"/>
    <property type="project" value="InterPro"/>
</dbReference>
<dbReference type="InterPro" id="IPR034660">
    <property type="entry name" value="DinB/YfiT-like"/>
</dbReference>
<evidence type="ECO:0000313" key="2">
    <source>
        <dbReference type="EMBL" id="GID14120.1"/>
    </source>
</evidence>
<proteinExistence type="predicted"/>
<organism evidence="2 3">
    <name type="scientific">Actinocatenispora rupis</name>
    <dbReference type="NCBI Taxonomy" id="519421"/>
    <lineage>
        <taxon>Bacteria</taxon>
        <taxon>Bacillati</taxon>
        <taxon>Actinomycetota</taxon>
        <taxon>Actinomycetes</taxon>
        <taxon>Micromonosporales</taxon>
        <taxon>Micromonosporaceae</taxon>
        <taxon>Actinocatenispora</taxon>
    </lineage>
</organism>
<dbReference type="AlphaFoldDB" id="A0A8J3NEP0"/>
<dbReference type="InterPro" id="IPR024344">
    <property type="entry name" value="MDMPI_metal-binding"/>
</dbReference>
<gene>
    <name evidence="2" type="ORF">Aru02nite_50090</name>
</gene>
<name>A0A8J3NEP0_9ACTN</name>
<evidence type="ECO:0000313" key="3">
    <source>
        <dbReference type="Proteomes" id="UP000612808"/>
    </source>
</evidence>
<sequence length="211" mass="21991">MSGVIRDAYLGAAAVAATLLHDPAVADRWSAPSALPDFSVAGLARHLANQVTHTVALLAAPPAATAIPVLAHFTGNEWTTTGTDSEANVGIRRRGERDAAATTPAALADTTDAALAELRRIVPGEPVDRIVDVGDWGLRVDDFLLTRLMELVVHGDDLAVSVGVPTPEMPPAATEATIDLLARVAAWRHGPLAVVRALSRTERAPATISAL</sequence>